<comment type="caution">
    <text evidence="1">The sequence shown here is derived from an EMBL/GenBank/DDBJ whole genome shotgun (WGS) entry which is preliminary data.</text>
</comment>
<name>A0A8T2QTM8_CERRI</name>
<dbReference type="EMBL" id="CM035437">
    <property type="protein sequence ID" value="KAH7287472.1"/>
    <property type="molecule type" value="Genomic_DNA"/>
</dbReference>
<organism evidence="1 2">
    <name type="scientific">Ceratopteris richardii</name>
    <name type="common">Triangle waterfern</name>
    <dbReference type="NCBI Taxonomy" id="49495"/>
    <lineage>
        <taxon>Eukaryota</taxon>
        <taxon>Viridiplantae</taxon>
        <taxon>Streptophyta</taxon>
        <taxon>Embryophyta</taxon>
        <taxon>Tracheophyta</taxon>
        <taxon>Polypodiopsida</taxon>
        <taxon>Polypodiidae</taxon>
        <taxon>Polypodiales</taxon>
        <taxon>Pteridineae</taxon>
        <taxon>Pteridaceae</taxon>
        <taxon>Parkerioideae</taxon>
        <taxon>Ceratopteris</taxon>
    </lineage>
</organism>
<evidence type="ECO:0000313" key="2">
    <source>
        <dbReference type="Proteomes" id="UP000825935"/>
    </source>
</evidence>
<proteinExistence type="predicted"/>
<protein>
    <submittedName>
        <fullName evidence="1">Uncharacterized protein</fullName>
    </submittedName>
</protein>
<reference evidence="1" key="1">
    <citation type="submission" date="2021-08" db="EMBL/GenBank/DDBJ databases">
        <title>WGS assembly of Ceratopteris richardii.</title>
        <authorList>
            <person name="Marchant D.B."/>
            <person name="Chen G."/>
            <person name="Jenkins J."/>
            <person name="Shu S."/>
            <person name="Leebens-Mack J."/>
            <person name="Grimwood J."/>
            <person name="Schmutz J."/>
            <person name="Soltis P."/>
            <person name="Soltis D."/>
            <person name="Chen Z.-H."/>
        </authorList>
    </citation>
    <scope>NUCLEOTIDE SEQUENCE</scope>
    <source>
        <strain evidence="1">Whitten #5841</strain>
        <tissue evidence="1">Leaf</tissue>
    </source>
</reference>
<keyword evidence="2" id="KW-1185">Reference proteome</keyword>
<gene>
    <name evidence="1" type="ORF">KP509_32G057500</name>
</gene>
<dbReference type="AlphaFoldDB" id="A0A8T2QTM8"/>
<accession>A0A8T2QTM8</accession>
<evidence type="ECO:0000313" key="1">
    <source>
        <dbReference type="EMBL" id="KAH7287472.1"/>
    </source>
</evidence>
<sequence>MELQHIIMSRITWKGIHPRKHATYGISFSKSLMSRNFAHMVFAIQSCHPLHRQICSNSMYHKDFFLKAVECHVY</sequence>
<dbReference type="Proteomes" id="UP000825935">
    <property type="component" value="Chromosome 32"/>
</dbReference>